<accession>A0ACB8X059</accession>
<evidence type="ECO:0000313" key="2">
    <source>
        <dbReference type="Proteomes" id="UP000831701"/>
    </source>
</evidence>
<dbReference type="EMBL" id="CM041534">
    <property type="protein sequence ID" value="KAI3373366.1"/>
    <property type="molecule type" value="Genomic_DNA"/>
</dbReference>
<reference evidence="1" key="1">
    <citation type="submission" date="2022-04" db="EMBL/GenBank/DDBJ databases">
        <title>Jade perch genome.</title>
        <authorList>
            <person name="Chao B."/>
        </authorList>
    </citation>
    <scope>NUCLEOTIDE SEQUENCE</scope>
    <source>
        <strain evidence="1">CB-2022</strain>
    </source>
</reference>
<name>A0ACB8X059_9TELE</name>
<protein>
    <submittedName>
        <fullName evidence="1">Uncharacterized protein</fullName>
    </submittedName>
</protein>
<gene>
    <name evidence="1" type="ORF">L3Q82_006673</name>
</gene>
<evidence type="ECO:0000313" key="1">
    <source>
        <dbReference type="EMBL" id="KAI3373366.1"/>
    </source>
</evidence>
<keyword evidence="2" id="KW-1185">Reference proteome</keyword>
<comment type="caution">
    <text evidence="1">The sequence shown here is derived from an EMBL/GenBank/DDBJ whole genome shotgun (WGS) entry which is preliminary data.</text>
</comment>
<dbReference type="Proteomes" id="UP000831701">
    <property type="component" value="Chromosome 4"/>
</dbReference>
<sequence>MGLLKPNSKQSDEFFHSGEIYGVTAVRVDTLAQKSNEFTCTDQSEANYLEVSSTCSSEKEEEGEEEERQEEEGSISDWSEEDLSLHFSPSVILPSDDEDSDPESSYECVDITMETQMKGHEGEGIKMVPKRQIQLKKKKDTDNFIDQKKTEKEQVIPKDEPEEGGARRKVSANELLSSTIHHRPEQLLRQHSMPASLHTHPITSSIVNGYRVYKGLIAGASQGFHVEGNSRQRLQKSISLDESKTKMASCIIKSVLSKKMQVEQKNSETSNLQKTPVVLPSLRQPADKQMLRDGGGGKTSGGVFKAPVHVVRDIRSLVKNTCSLSFSTAPTTAPENNNKQKSVTDQEESPPPTYQQAVVVKGHDETKRNFPASGYGSSCSRHVTKVAAFLSQLQDSNQSERFSHPITQQRRGSEPVISKSKEGDVNAGTSLPPSVFIQTHPRPPSTCLQSQGTQPRLFAPEQTSNLGVSLQSAPGFCQQILHPCFNNATALPGFPPTLQPHLGKVSYVHSPLTYFQTQLQPPQPAPTLHVLRSSEENQCRSSRCTSKQTDPFIKNCPPLRTIGDQESNGNTVTPATKEQHEQLRLQQQQFLCSVQGFLPAQVGGDFLIDITSSAGTPGALLSGHSPCHMMLDPESGHCFYVNTPPQRKMLLDPETGQYVQVFLPAAKSSPNMSVFPVRCANPAPVLINHATSTLNPAPTILSVMQFQPTIAMSSLRRLGNMAQFQVAPPEKFTFKTEDWPKWIKRFDRFRIASGLETQVDENQVNALIYTMGEEAEDILVSLHLSPEDASEYATVKEKLDAHFVARRNVIFERAKFNQRQQETGESAFDCFITALHCLAEHCEYRDLHDEMVRDRLVVGLRDKRLSEQLQMDPELTLEKAVIRVKQSEQVKKQQEMLKTNFKSDITNTQLDNVHAQQRGGTRPKQAKTQPRQTYKKAQDRQCKRCGCGDTGGHTLQQCPAREATCNHCRKKGHYARVCRTKKLHEVNVASATENVDDYEVAFLGSLITDSGSSPWLTEIKMDNHETVFKIDTGADVSAVPETLYGQGQFSRLERAKIILKGPGRTTLKVKGKFTATLRRGNRMLKEDIYVVRGLCIPLLSRPAATALQLVARLDNISLDSTEIVKQEFPKLFSGLGKMEGEYNIVLKPGAQPFSLSMSRRISLPLLPKIKEELNRMEQQGVISKVDEPTEWCAPMVVVPKSTGRGVRIFSDLTELNKSVLRERHPLPSVENTLGQLAGAKVFSKLDANAGFWHIPLSKESSLLTTFITPLGRYCYNRLCLGISSAPEHFQKRVCSRFWMVWMECCVR</sequence>
<organism evidence="1 2">
    <name type="scientific">Scortum barcoo</name>
    <name type="common">barcoo grunter</name>
    <dbReference type="NCBI Taxonomy" id="214431"/>
    <lineage>
        <taxon>Eukaryota</taxon>
        <taxon>Metazoa</taxon>
        <taxon>Chordata</taxon>
        <taxon>Craniata</taxon>
        <taxon>Vertebrata</taxon>
        <taxon>Euteleostomi</taxon>
        <taxon>Actinopterygii</taxon>
        <taxon>Neopterygii</taxon>
        <taxon>Teleostei</taxon>
        <taxon>Neoteleostei</taxon>
        <taxon>Acanthomorphata</taxon>
        <taxon>Eupercaria</taxon>
        <taxon>Centrarchiformes</taxon>
        <taxon>Terapontoidei</taxon>
        <taxon>Terapontidae</taxon>
        <taxon>Scortum</taxon>
    </lineage>
</organism>
<proteinExistence type="predicted"/>